<evidence type="ECO:0000313" key="2">
    <source>
        <dbReference type="Proteomes" id="UP000620382"/>
    </source>
</evidence>
<dbReference type="RefSeq" id="WP_092230833.1">
    <property type="nucleotide sequence ID" value="NZ_JAENSR010000015.1"/>
</dbReference>
<reference evidence="1 2" key="1">
    <citation type="submission" date="2021-01" db="EMBL/GenBank/DDBJ databases">
        <title>Antibiotic resistance and phylogeny of Pseudomonas spp. isolated over three decades from chicken meat in the Norwegian food chain.</title>
        <authorList>
            <person name="Moen B."/>
        </authorList>
    </citation>
    <scope>NUCLEOTIDE SEQUENCE [LARGE SCALE GENOMIC DNA]</scope>
    <source>
        <strain evidence="1 2">MF6766</strain>
    </source>
</reference>
<dbReference type="EMBL" id="JAENSR010000015">
    <property type="protein sequence ID" value="MBK3463046.1"/>
    <property type="molecule type" value="Genomic_DNA"/>
</dbReference>
<dbReference type="Proteomes" id="UP000620382">
    <property type="component" value="Unassembled WGS sequence"/>
</dbReference>
<comment type="caution">
    <text evidence="1">The sequence shown here is derived from an EMBL/GenBank/DDBJ whole genome shotgun (WGS) entry which is preliminary data.</text>
</comment>
<gene>
    <name evidence="1" type="ORF">JJD71_28695</name>
</gene>
<evidence type="ECO:0000313" key="1">
    <source>
        <dbReference type="EMBL" id="MBK3463046.1"/>
    </source>
</evidence>
<name>A0ABS1H1G6_9PSED</name>
<accession>A0ABS1H1G6</accession>
<protein>
    <submittedName>
        <fullName evidence="1">Uncharacterized protein</fullName>
    </submittedName>
</protein>
<organism evidence="1 2">
    <name type="scientific">Pseudomonas haemolytica</name>
    <dbReference type="NCBI Taxonomy" id="2600065"/>
    <lineage>
        <taxon>Bacteria</taxon>
        <taxon>Pseudomonadati</taxon>
        <taxon>Pseudomonadota</taxon>
        <taxon>Gammaproteobacteria</taxon>
        <taxon>Pseudomonadales</taxon>
        <taxon>Pseudomonadaceae</taxon>
        <taxon>Pseudomonas</taxon>
    </lineage>
</organism>
<keyword evidence="2" id="KW-1185">Reference proteome</keyword>
<sequence length="78" mass="8396">MSLSKLVLPAEVRTVVDRLLAAIEVADSAQGVNMAAQRGEGFVLGLETVKAFTSEVVETLYIGLEAAAEQRREVLRHA</sequence>
<proteinExistence type="predicted"/>
<dbReference type="GeneID" id="55537542"/>